<accession>A0ABP3I1U4</accession>
<dbReference type="InterPro" id="IPR010998">
    <property type="entry name" value="Integrase_recombinase_N"/>
</dbReference>
<evidence type="ECO:0000256" key="5">
    <source>
        <dbReference type="PROSITE-ProRule" id="PRU01248"/>
    </source>
</evidence>
<dbReference type="Pfam" id="PF00589">
    <property type="entry name" value="Phage_integrase"/>
    <property type="match status" value="1"/>
</dbReference>
<evidence type="ECO:0000256" key="1">
    <source>
        <dbReference type="ARBA" id="ARBA00008857"/>
    </source>
</evidence>
<sequence>MGRGLGVTKRRGVSRYESKGKLYYRFRLAGKPSVSLPGEPYTPEFEEAYQRALQGTLNPGALRTVDGTLGALAVAYYGSSDWREKSKSTQTTYRRFIEYIRQEYADRSVRALKPEHIVKLRDKITKRADDSDVKLQSDKIQMSGPTMANRLVSILRGMLDFAVDRGWRADNPAKDIKPISVKTDGFPPWSESEIEAFEAYWPIGCRERLIFDLLLYTAQRSGDVRAMTWQDIREGTIAVKQEKTKTSLVLPIHPRLKATLDASSSNYRTIVANRSGEGYSAGGFGNLIREAAREAGIQGRSAHGLRKSAATRLADAGCTEVQIQAVTGHKTTKELAKYIEARNQRLLAEAAMAKI</sequence>
<dbReference type="InterPro" id="IPR044068">
    <property type="entry name" value="CB"/>
</dbReference>
<keyword evidence="2" id="KW-0229">DNA integration</keyword>
<dbReference type="Gene3D" id="1.10.443.10">
    <property type="entry name" value="Intergrase catalytic core"/>
    <property type="match status" value="1"/>
</dbReference>
<dbReference type="EMBL" id="BAAAEJ010000003">
    <property type="protein sequence ID" value="GAA0386399.1"/>
    <property type="molecule type" value="Genomic_DNA"/>
</dbReference>
<evidence type="ECO:0000256" key="3">
    <source>
        <dbReference type="ARBA" id="ARBA00023125"/>
    </source>
</evidence>
<dbReference type="PANTHER" id="PTHR30349">
    <property type="entry name" value="PHAGE INTEGRASE-RELATED"/>
    <property type="match status" value="1"/>
</dbReference>
<organism evidence="8 9">
    <name type="scientific">Brevundimonas terrae</name>
    <dbReference type="NCBI Taxonomy" id="363631"/>
    <lineage>
        <taxon>Bacteria</taxon>
        <taxon>Pseudomonadati</taxon>
        <taxon>Pseudomonadota</taxon>
        <taxon>Alphaproteobacteria</taxon>
        <taxon>Caulobacterales</taxon>
        <taxon>Caulobacteraceae</taxon>
        <taxon>Brevundimonas</taxon>
    </lineage>
</organism>
<keyword evidence="9" id="KW-1185">Reference proteome</keyword>
<keyword evidence="3 5" id="KW-0238">DNA-binding</keyword>
<feature type="domain" description="Tyr recombinase" evidence="6">
    <location>
        <begin position="184"/>
        <end position="351"/>
    </location>
</feature>
<dbReference type="InterPro" id="IPR050090">
    <property type="entry name" value="Tyrosine_recombinase_XerCD"/>
</dbReference>
<dbReference type="InterPro" id="IPR013762">
    <property type="entry name" value="Integrase-like_cat_sf"/>
</dbReference>
<dbReference type="PROSITE" id="PS51898">
    <property type="entry name" value="TYR_RECOMBINASE"/>
    <property type="match status" value="1"/>
</dbReference>
<evidence type="ECO:0000313" key="8">
    <source>
        <dbReference type="EMBL" id="GAA0386399.1"/>
    </source>
</evidence>
<gene>
    <name evidence="8" type="ORF">GCM10009093_11580</name>
</gene>
<dbReference type="PANTHER" id="PTHR30349:SF41">
    <property type="entry name" value="INTEGRASE_RECOMBINASE PROTEIN MJ0367-RELATED"/>
    <property type="match status" value="1"/>
</dbReference>
<comment type="caution">
    <text evidence="8">The sequence shown here is derived from an EMBL/GenBank/DDBJ whole genome shotgun (WGS) entry which is preliminary data.</text>
</comment>
<feature type="domain" description="Core-binding (CB)" evidence="7">
    <location>
        <begin position="68"/>
        <end position="163"/>
    </location>
</feature>
<keyword evidence="4" id="KW-0233">DNA recombination</keyword>
<protein>
    <submittedName>
        <fullName evidence="8">Tyrosine-type recombinase/integrase</fullName>
    </submittedName>
</protein>
<dbReference type="Proteomes" id="UP001500791">
    <property type="component" value="Unassembled WGS sequence"/>
</dbReference>
<reference evidence="9" key="1">
    <citation type="journal article" date="2019" name="Int. J. Syst. Evol. Microbiol.">
        <title>The Global Catalogue of Microorganisms (GCM) 10K type strain sequencing project: providing services to taxonomists for standard genome sequencing and annotation.</title>
        <authorList>
            <consortium name="The Broad Institute Genomics Platform"/>
            <consortium name="The Broad Institute Genome Sequencing Center for Infectious Disease"/>
            <person name="Wu L."/>
            <person name="Ma J."/>
        </authorList>
    </citation>
    <scope>NUCLEOTIDE SEQUENCE [LARGE SCALE GENOMIC DNA]</scope>
    <source>
        <strain evidence="9">JCM 13476</strain>
    </source>
</reference>
<evidence type="ECO:0000259" key="6">
    <source>
        <dbReference type="PROSITE" id="PS51898"/>
    </source>
</evidence>
<proteinExistence type="inferred from homology"/>
<evidence type="ECO:0000313" key="9">
    <source>
        <dbReference type="Proteomes" id="UP001500791"/>
    </source>
</evidence>
<dbReference type="InterPro" id="IPR011010">
    <property type="entry name" value="DNA_brk_join_enz"/>
</dbReference>
<comment type="similarity">
    <text evidence="1">Belongs to the 'phage' integrase family.</text>
</comment>
<name>A0ABP3I1U4_9CAUL</name>
<dbReference type="PROSITE" id="PS51900">
    <property type="entry name" value="CB"/>
    <property type="match status" value="1"/>
</dbReference>
<dbReference type="SUPFAM" id="SSF56349">
    <property type="entry name" value="DNA breaking-rejoining enzymes"/>
    <property type="match status" value="1"/>
</dbReference>
<evidence type="ECO:0000259" key="7">
    <source>
        <dbReference type="PROSITE" id="PS51900"/>
    </source>
</evidence>
<evidence type="ECO:0000256" key="4">
    <source>
        <dbReference type="ARBA" id="ARBA00023172"/>
    </source>
</evidence>
<dbReference type="Gene3D" id="1.10.150.130">
    <property type="match status" value="1"/>
</dbReference>
<dbReference type="InterPro" id="IPR002104">
    <property type="entry name" value="Integrase_catalytic"/>
</dbReference>
<evidence type="ECO:0000256" key="2">
    <source>
        <dbReference type="ARBA" id="ARBA00022908"/>
    </source>
</evidence>